<comment type="catalytic activity">
    <reaction evidence="6">
        <text>NAD(+) + H2O = ADP-D-ribose + nicotinamide + H(+)</text>
        <dbReference type="Rhea" id="RHEA:16301"/>
        <dbReference type="ChEBI" id="CHEBI:15377"/>
        <dbReference type="ChEBI" id="CHEBI:15378"/>
        <dbReference type="ChEBI" id="CHEBI:17154"/>
        <dbReference type="ChEBI" id="CHEBI:57540"/>
        <dbReference type="ChEBI" id="CHEBI:57967"/>
        <dbReference type="EC" id="3.2.2.6"/>
    </reaction>
    <physiologicalReaction direction="left-to-right" evidence="6">
        <dbReference type="Rhea" id="RHEA:16302"/>
    </physiologicalReaction>
</comment>
<proteinExistence type="predicted"/>
<dbReference type="Pfam" id="PF23282">
    <property type="entry name" value="WHD_ROQ1"/>
    <property type="match status" value="1"/>
</dbReference>
<sequence>MASRRAFSSPSSSSSHQWSYDVFLSFRGEDTRKNFINHLYFAFRDAGINTFIDDDELRRGENIATELPKAIQGSKISVIVFSKNYAASRWCLDELVEIMKCRQTVGQLVLPIFLNVDPSEVRKQTGSFGAAFARHEKRPMAEVLRWKAALTEAANLSGWDLTSAKDGYEAEVIKKIVGKILEQVNNHLFLDVAKYPVGLSSRVKDMNSDLCIGSNDVRIIGICGIGGIGKTTLAKAIFNKLFQSFKCGSFLADVRENSKKSNGLVHLQEQLLYGILKNKIEVGNTHYGVNVIEERLHNKKVVIVLDDVDNSEQLDALARKHDWFGLGSRIIITSRDEHLLKEIKADSIYFINKLDDDESLELFSRHAFGESNPKEDYVKLSKQVIGYCGGLPLALTVLGSFLIGRSIPEWKSALDRLEKFPHKNIQKKLRISFDALESDEDKEIFLDIAFFLIGADKDNAVKILDGCGFSAEIGISVLIHKCLLTVNEYNQLAMHDLLRDMGREIVREESPQEPGKRSRLWFHDDVLDVLKNQTGTEKIEGLILNLPTSNEVHLSTEAFKKMHKLRLLQLNNVHVMTGRYHHFPKKLRRLCWHGFPLESIPNSIHVDNLVGIDMQYSKLRQVWRETKFLGKLKFLDLSHSHCLIKTPDFIQLPNLEKLILEDCISLVEIHASIGDLDQLVLLNLRNCKRLRSLPRSMWRLKFESLDLSNCSVLKDADETTIRRVLSSVVHLKNLNYLSLCSWEGLFSRSLVSILWSLISPKQSSLLLAELQCLSSLRELYLANCNLSDEDISMDLGSLPSLEVLDLEGNKFHSLPASINNLPRLSILILDNCEKLQSLPEQPTNVTTLTARNCSSLESLSNPSVFKFIPSLYLNDCHKVFKLPFSEMSQDGLLQACFEDELYFPGNKIPQWFTYPCTKSGIHIDARRVSRFITKIGYSASFRHASDGINSHSRYPQRAFSIKTKSVTLDCAISSDHESINHSFYCNKYVAHTNLESGDQVEVGAQFDDDIRVECVDEGKLISYDFSYSSPLSLSPSDELLQLPPNIYVLQQPLEGRRHQGYSGGLTESPPLTHSRSLSLSLSEPESTRPYSETTPLTKYGSRRPGRRSRVFFDSDDLPSAADAKAPPSVDVLLPSA</sequence>
<accession>A0AAP0S947</accession>
<dbReference type="Gene3D" id="3.40.50.300">
    <property type="entry name" value="P-loop containing nucleotide triphosphate hydrolases"/>
    <property type="match status" value="1"/>
</dbReference>
<dbReference type="Proteomes" id="UP001415857">
    <property type="component" value="Unassembled WGS sequence"/>
</dbReference>
<feature type="domain" description="TIR" evidence="8">
    <location>
        <begin position="18"/>
        <end position="184"/>
    </location>
</feature>
<dbReference type="InterPro" id="IPR027417">
    <property type="entry name" value="P-loop_NTPase"/>
</dbReference>
<name>A0AAP0S947_LIQFO</name>
<dbReference type="EC" id="3.2.2.6" evidence="1"/>
<dbReference type="Gene3D" id="3.80.10.10">
    <property type="entry name" value="Ribonuclease Inhibitor"/>
    <property type="match status" value="2"/>
</dbReference>
<evidence type="ECO:0000313" key="9">
    <source>
        <dbReference type="EMBL" id="KAK9289910.1"/>
    </source>
</evidence>
<gene>
    <name evidence="9" type="ORF">L1049_008071</name>
</gene>
<dbReference type="FunFam" id="3.40.50.10140:FF:000007">
    <property type="entry name" value="Disease resistance protein (TIR-NBS-LRR class)"/>
    <property type="match status" value="1"/>
</dbReference>
<dbReference type="SMART" id="SM00255">
    <property type="entry name" value="TIR"/>
    <property type="match status" value="1"/>
</dbReference>
<protein>
    <recommendedName>
        <fullName evidence="1">ADP-ribosyl cyclase/cyclic ADP-ribose hydrolase</fullName>
        <ecNumber evidence="1">3.2.2.6</ecNumber>
    </recommendedName>
</protein>
<keyword evidence="10" id="KW-1185">Reference proteome</keyword>
<dbReference type="GO" id="GO:0043531">
    <property type="term" value="F:ADP binding"/>
    <property type="evidence" value="ECO:0007669"/>
    <property type="project" value="InterPro"/>
</dbReference>
<keyword evidence="5" id="KW-0520">NAD</keyword>
<evidence type="ECO:0000256" key="1">
    <source>
        <dbReference type="ARBA" id="ARBA00011982"/>
    </source>
</evidence>
<evidence type="ECO:0000256" key="7">
    <source>
        <dbReference type="SAM" id="MobiDB-lite"/>
    </source>
</evidence>
<dbReference type="PROSITE" id="PS51450">
    <property type="entry name" value="LRR"/>
    <property type="match status" value="1"/>
</dbReference>
<organism evidence="9 10">
    <name type="scientific">Liquidambar formosana</name>
    <name type="common">Formosan gum</name>
    <dbReference type="NCBI Taxonomy" id="63359"/>
    <lineage>
        <taxon>Eukaryota</taxon>
        <taxon>Viridiplantae</taxon>
        <taxon>Streptophyta</taxon>
        <taxon>Embryophyta</taxon>
        <taxon>Tracheophyta</taxon>
        <taxon>Spermatophyta</taxon>
        <taxon>Magnoliopsida</taxon>
        <taxon>eudicotyledons</taxon>
        <taxon>Gunneridae</taxon>
        <taxon>Pentapetalae</taxon>
        <taxon>Saxifragales</taxon>
        <taxon>Altingiaceae</taxon>
        <taxon>Liquidambar</taxon>
    </lineage>
</organism>
<dbReference type="Pfam" id="PF00931">
    <property type="entry name" value="NB-ARC"/>
    <property type="match status" value="1"/>
</dbReference>
<dbReference type="InterPro" id="IPR000157">
    <property type="entry name" value="TIR_dom"/>
</dbReference>
<evidence type="ECO:0000256" key="4">
    <source>
        <dbReference type="ARBA" id="ARBA00022821"/>
    </source>
</evidence>
<evidence type="ECO:0000256" key="3">
    <source>
        <dbReference type="ARBA" id="ARBA00022737"/>
    </source>
</evidence>
<dbReference type="InterPro" id="IPR032675">
    <property type="entry name" value="LRR_dom_sf"/>
</dbReference>
<reference evidence="9 10" key="1">
    <citation type="journal article" date="2024" name="Plant J.">
        <title>Genome sequences and population genomics reveal climatic adaptation and genomic divergence between two closely related sweetgum species.</title>
        <authorList>
            <person name="Xu W.Q."/>
            <person name="Ren C.Q."/>
            <person name="Zhang X.Y."/>
            <person name="Comes H.P."/>
            <person name="Liu X.H."/>
            <person name="Li Y.G."/>
            <person name="Kettle C.J."/>
            <person name="Jalonen R."/>
            <person name="Gaisberger H."/>
            <person name="Ma Y.Z."/>
            <person name="Qiu Y.X."/>
        </authorList>
    </citation>
    <scope>NUCLEOTIDE SEQUENCE [LARGE SCALE GENOMIC DNA]</scope>
    <source>
        <strain evidence="9">Hangzhou</strain>
    </source>
</reference>
<dbReference type="EMBL" id="JBBPBK010000002">
    <property type="protein sequence ID" value="KAK9289910.1"/>
    <property type="molecule type" value="Genomic_DNA"/>
</dbReference>
<dbReference type="GO" id="GO:0061809">
    <property type="term" value="F:NAD+ nucleosidase activity, cyclic ADP-ribose generating"/>
    <property type="evidence" value="ECO:0007669"/>
    <property type="project" value="UniProtKB-EC"/>
</dbReference>
<dbReference type="SMART" id="SM00369">
    <property type="entry name" value="LRR_TYP"/>
    <property type="match status" value="3"/>
</dbReference>
<dbReference type="InterPro" id="IPR003591">
    <property type="entry name" value="Leu-rich_rpt_typical-subtyp"/>
</dbReference>
<dbReference type="InterPro" id="IPR058546">
    <property type="entry name" value="RPS4B/Roq1-like_LRR"/>
</dbReference>
<dbReference type="InterPro" id="IPR042197">
    <property type="entry name" value="Apaf_helical"/>
</dbReference>
<dbReference type="InterPro" id="IPR044974">
    <property type="entry name" value="Disease_R_plants"/>
</dbReference>
<dbReference type="PANTHER" id="PTHR11017:SF385">
    <property type="entry name" value="DISEASE RESISTANCE PROTEIN (TIR-NBS-LRR CLASS)-RELATED"/>
    <property type="match status" value="1"/>
</dbReference>
<dbReference type="PRINTS" id="PR00364">
    <property type="entry name" value="DISEASERSIST"/>
</dbReference>
<evidence type="ECO:0000259" key="8">
    <source>
        <dbReference type="PROSITE" id="PS50104"/>
    </source>
</evidence>
<evidence type="ECO:0000256" key="6">
    <source>
        <dbReference type="ARBA" id="ARBA00047304"/>
    </source>
</evidence>
<dbReference type="PROSITE" id="PS50104">
    <property type="entry name" value="TIR"/>
    <property type="match status" value="1"/>
</dbReference>
<keyword evidence="4" id="KW-0611">Plant defense</keyword>
<dbReference type="Gene3D" id="3.40.50.10140">
    <property type="entry name" value="Toll/interleukin-1 receptor homology (TIR) domain"/>
    <property type="match status" value="1"/>
</dbReference>
<feature type="compositionally biased region" description="Basic residues" evidence="7">
    <location>
        <begin position="1100"/>
        <end position="1109"/>
    </location>
</feature>
<dbReference type="InterPro" id="IPR003593">
    <property type="entry name" value="AAA+_ATPase"/>
</dbReference>
<feature type="region of interest" description="Disordered" evidence="7">
    <location>
        <begin position="1057"/>
        <end position="1136"/>
    </location>
</feature>
<dbReference type="Gene3D" id="1.10.8.430">
    <property type="entry name" value="Helical domain of apoptotic protease-activating factors"/>
    <property type="match status" value="1"/>
</dbReference>
<evidence type="ECO:0000256" key="2">
    <source>
        <dbReference type="ARBA" id="ARBA00022614"/>
    </source>
</evidence>
<dbReference type="SMART" id="SM00382">
    <property type="entry name" value="AAA"/>
    <property type="match status" value="1"/>
</dbReference>
<dbReference type="AlphaFoldDB" id="A0AAP0S947"/>
<dbReference type="FunFam" id="1.10.8.430:FF:000002">
    <property type="entry name" value="Disease resistance protein (TIR-NBS-LRR class)"/>
    <property type="match status" value="1"/>
</dbReference>
<dbReference type="GO" id="GO:0007165">
    <property type="term" value="P:signal transduction"/>
    <property type="evidence" value="ECO:0007669"/>
    <property type="project" value="InterPro"/>
</dbReference>
<dbReference type="PANTHER" id="PTHR11017">
    <property type="entry name" value="LEUCINE-RICH REPEAT-CONTAINING PROTEIN"/>
    <property type="match status" value="1"/>
</dbReference>
<dbReference type="InterPro" id="IPR001611">
    <property type="entry name" value="Leu-rich_rpt"/>
</dbReference>
<dbReference type="Pfam" id="PF23286">
    <property type="entry name" value="LRR_13"/>
    <property type="match status" value="1"/>
</dbReference>
<keyword evidence="2" id="KW-0433">Leucine-rich repeat</keyword>
<evidence type="ECO:0000313" key="10">
    <source>
        <dbReference type="Proteomes" id="UP001415857"/>
    </source>
</evidence>
<feature type="compositionally biased region" description="Low complexity" evidence="7">
    <location>
        <begin position="1068"/>
        <end position="1089"/>
    </location>
</feature>
<dbReference type="SUPFAM" id="SSF52200">
    <property type="entry name" value="Toll/Interleukin receptor TIR domain"/>
    <property type="match status" value="1"/>
</dbReference>
<dbReference type="InterPro" id="IPR035897">
    <property type="entry name" value="Toll_tir_struct_dom_sf"/>
</dbReference>
<keyword evidence="3" id="KW-0677">Repeat</keyword>
<comment type="caution">
    <text evidence="9">The sequence shown here is derived from an EMBL/GenBank/DDBJ whole genome shotgun (WGS) entry which is preliminary data.</text>
</comment>
<dbReference type="Pfam" id="PF01582">
    <property type="entry name" value="TIR"/>
    <property type="match status" value="1"/>
</dbReference>
<dbReference type="SUPFAM" id="SSF52058">
    <property type="entry name" value="L domain-like"/>
    <property type="match status" value="1"/>
</dbReference>
<dbReference type="GO" id="GO:0006952">
    <property type="term" value="P:defense response"/>
    <property type="evidence" value="ECO:0007669"/>
    <property type="project" value="InterPro"/>
</dbReference>
<dbReference type="SUPFAM" id="SSF52540">
    <property type="entry name" value="P-loop containing nucleoside triphosphate hydrolases"/>
    <property type="match status" value="1"/>
</dbReference>
<evidence type="ECO:0000256" key="5">
    <source>
        <dbReference type="ARBA" id="ARBA00023027"/>
    </source>
</evidence>
<dbReference type="InterPro" id="IPR058192">
    <property type="entry name" value="WHD_ROQ1-like"/>
</dbReference>
<dbReference type="InterPro" id="IPR002182">
    <property type="entry name" value="NB-ARC"/>
</dbReference>